<dbReference type="GO" id="GO:0051287">
    <property type="term" value="F:NAD binding"/>
    <property type="evidence" value="ECO:0007669"/>
    <property type="project" value="InterPro"/>
</dbReference>
<reference evidence="7 8" key="1">
    <citation type="submission" date="2018-07" db="EMBL/GenBank/DDBJ databases">
        <title>Motiliproteus coralliicola sp. nov., a bacterium isolated from Coral.</title>
        <authorList>
            <person name="Wang G."/>
        </authorList>
    </citation>
    <scope>NUCLEOTIDE SEQUENCE [LARGE SCALE GENOMIC DNA]</scope>
    <source>
        <strain evidence="7 8">C34</strain>
    </source>
</reference>
<dbReference type="InterPro" id="IPR006140">
    <property type="entry name" value="D-isomer_DH_NAD-bd"/>
</dbReference>
<proteinExistence type="inferred from homology"/>
<feature type="domain" description="D-isomer specific 2-hydroxyacid dehydrogenase catalytic" evidence="5">
    <location>
        <begin position="25"/>
        <end position="316"/>
    </location>
</feature>
<name>A0A369WUK2_9GAMM</name>
<evidence type="ECO:0000259" key="6">
    <source>
        <dbReference type="Pfam" id="PF02826"/>
    </source>
</evidence>
<dbReference type="AlphaFoldDB" id="A0A369WUK2"/>
<evidence type="ECO:0000256" key="2">
    <source>
        <dbReference type="ARBA" id="ARBA00023002"/>
    </source>
</evidence>
<dbReference type="EMBL" id="QQOH01000001">
    <property type="protein sequence ID" value="RDE25291.1"/>
    <property type="molecule type" value="Genomic_DNA"/>
</dbReference>
<sequence>MLKRAVFLDQGSLDRNDLDLSSIASQVDELVLFDKTAPTEVAQRLAGAQVAIVNKVVLDAELIAALPELKLICIAATGTNNVELQAAADQGIVVSNCQGYGTASVVQHTLCLMLALATRLSDYSAAVQRGDWGRSEQFCLLDYPIMELAGKTLGIVGYGELGQGVARLAEALGMRVLIAARPGTTPTDGRLALDELLPQVDLLSLHCPLTAESRNLIDSRALALMKPGALLINAARGGIVDESALAQVLKSGHLGGAAMDVLSQEPPREGNVLLDSDIPNLILTPHSAWGSREARQRIVLQIGENIAAFSKSAPIRTV</sequence>
<keyword evidence="2 4" id="KW-0560">Oxidoreductase</keyword>
<evidence type="ECO:0000259" key="5">
    <source>
        <dbReference type="Pfam" id="PF00389"/>
    </source>
</evidence>
<dbReference type="PANTHER" id="PTHR43761">
    <property type="entry name" value="D-ISOMER SPECIFIC 2-HYDROXYACID DEHYDROGENASE FAMILY PROTEIN (AFU_ORTHOLOGUE AFUA_1G13630)"/>
    <property type="match status" value="1"/>
</dbReference>
<keyword evidence="3" id="KW-0520">NAD</keyword>
<dbReference type="SUPFAM" id="SSF51735">
    <property type="entry name" value="NAD(P)-binding Rossmann-fold domains"/>
    <property type="match status" value="1"/>
</dbReference>
<dbReference type="NCBIfam" id="NF005069">
    <property type="entry name" value="PRK06487.1"/>
    <property type="match status" value="1"/>
</dbReference>
<protein>
    <submittedName>
        <fullName evidence="7">2-hydroxyacid dehydrogenase</fullName>
    </submittedName>
</protein>
<dbReference type="PROSITE" id="PS00671">
    <property type="entry name" value="D_2_HYDROXYACID_DH_3"/>
    <property type="match status" value="1"/>
</dbReference>
<comment type="caution">
    <text evidence="7">The sequence shown here is derived from an EMBL/GenBank/DDBJ whole genome shotgun (WGS) entry which is preliminary data.</text>
</comment>
<dbReference type="SUPFAM" id="SSF52283">
    <property type="entry name" value="Formate/glycerate dehydrogenase catalytic domain-like"/>
    <property type="match status" value="1"/>
</dbReference>
<dbReference type="GO" id="GO:0016616">
    <property type="term" value="F:oxidoreductase activity, acting on the CH-OH group of donors, NAD or NADP as acceptor"/>
    <property type="evidence" value="ECO:0007669"/>
    <property type="project" value="InterPro"/>
</dbReference>
<dbReference type="OrthoDB" id="9805416at2"/>
<dbReference type="InterPro" id="IPR036291">
    <property type="entry name" value="NAD(P)-bd_dom_sf"/>
</dbReference>
<accession>A0A369WUK2</accession>
<gene>
    <name evidence="7" type="ORF">DV711_01350</name>
</gene>
<dbReference type="InterPro" id="IPR006139">
    <property type="entry name" value="D-isomer_2_OHA_DH_cat_dom"/>
</dbReference>
<dbReference type="Pfam" id="PF00389">
    <property type="entry name" value="2-Hacid_dh"/>
    <property type="match status" value="1"/>
</dbReference>
<evidence type="ECO:0000256" key="3">
    <source>
        <dbReference type="ARBA" id="ARBA00023027"/>
    </source>
</evidence>
<dbReference type="InterPro" id="IPR029753">
    <property type="entry name" value="D-isomer_DH_CS"/>
</dbReference>
<dbReference type="CDD" id="cd12162">
    <property type="entry name" value="2-Hacid_dh_4"/>
    <property type="match status" value="1"/>
</dbReference>
<dbReference type="Proteomes" id="UP000253769">
    <property type="component" value="Unassembled WGS sequence"/>
</dbReference>
<evidence type="ECO:0000256" key="1">
    <source>
        <dbReference type="ARBA" id="ARBA00005854"/>
    </source>
</evidence>
<feature type="domain" description="D-isomer specific 2-hydroxyacid dehydrogenase NAD-binding" evidence="6">
    <location>
        <begin position="111"/>
        <end position="288"/>
    </location>
</feature>
<dbReference type="PANTHER" id="PTHR43761:SF1">
    <property type="entry name" value="D-ISOMER SPECIFIC 2-HYDROXYACID DEHYDROGENASE CATALYTIC DOMAIN-CONTAINING PROTEIN-RELATED"/>
    <property type="match status" value="1"/>
</dbReference>
<keyword evidence="8" id="KW-1185">Reference proteome</keyword>
<organism evidence="7 8">
    <name type="scientific">Motiliproteus coralliicola</name>
    <dbReference type="NCBI Taxonomy" id="2283196"/>
    <lineage>
        <taxon>Bacteria</taxon>
        <taxon>Pseudomonadati</taxon>
        <taxon>Pseudomonadota</taxon>
        <taxon>Gammaproteobacteria</taxon>
        <taxon>Oceanospirillales</taxon>
        <taxon>Oceanospirillaceae</taxon>
        <taxon>Motiliproteus</taxon>
    </lineage>
</organism>
<evidence type="ECO:0000313" key="8">
    <source>
        <dbReference type="Proteomes" id="UP000253769"/>
    </source>
</evidence>
<evidence type="ECO:0000256" key="4">
    <source>
        <dbReference type="RuleBase" id="RU003719"/>
    </source>
</evidence>
<comment type="similarity">
    <text evidence="1 4">Belongs to the D-isomer specific 2-hydroxyacid dehydrogenase family.</text>
</comment>
<dbReference type="InterPro" id="IPR050418">
    <property type="entry name" value="D-iso_2-hydroxyacid_DH_PdxB"/>
</dbReference>
<dbReference type="Pfam" id="PF02826">
    <property type="entry name" value="2-Hacid_dh_C"/>
    <property type="match status" value="1"/>
</dbReference>
<evidence type="ECO:0000313" key="7">
    <source>
        <dbReference type="EMBL" id="RDE25291.1"/>
    </source>
</evidence>
<dbReference type="Gene3D" id="3.40.50.720">
    <property type="entry name" value="NAD(P)-binding Rossmann-like Domain"/>
    <property type="match status" value="2"/>
</dbReference>